<evidence type="ECO:0000256" key="1">
    <source>
        <dbReference type="SAM" id="SignalP"/>
    </source>
</evidence>
<evidence type="ECO:0000313" key="3">
    <source>
        <dbReference type="Proteomes" id="UP001597469"/>
    </source>
</evidence>
<organism evidence="2 3">
    <name type="scientific">Spirosoma soli</name>
    <dbReference type="NCBI Taxonomy" id="1770529"/>
    <lineage>
        <taxon>Bacteria</taxon>
        <taxon>Pseudomonadati</taxon>
        <taxon>Bacteroidota</taxon>
        <taxon>Cytophagia</taxon>
        <taxon>Cytophagales</taxon>
        <taxon>Cytophagaceae</taxon>
        <taxon>Spirosoma</taxon>
    </lineage>
</organism>
<keyword evidence="3" id="KW-1185">Reference proteome</keyword>
<proteinExistence type="predicted"/>
<sequence length="116" mass="12895">MKLIACLLLLGVYAYVQVPATAIRHGHTSMRSDSMPSVFPPDLMPNIGANNSFYRYKSDLPNVVRATLDNMPVKVPDSSIQYSALPVLPTYPKPNQPAVPFIKPLPPVLPKHWKKD</sequence>
<accession>A0ABW5MCR1</accession>
<evidence type="ECO:0000313" key="2">
    <source>
        <dbReference type="EMBL" id="MFD2574048.1"/>
    </source>
</evidence>
<feature type="chain" id="PRO_5046519590" evidence="1">
    <location>
        <begin position="23"/>
        <end position="116"/>
    </location>
</feature>
<name>A0ABW5MCR1_9BACT</name>
<dbReference type="EMBL" id="JBHULN010000024">
    <property type="protein sequence ID" value="MFD2574048.1"/>
    <property type="molecule type" value="Genomic_DNA"/>
</dbReference>
<dbReference type="Proteomes" id="UP001597469">
    <property type="component" value="Unassembled WGS sequence"/>
</dbReference>
<feature type="signal peptide" evidence="1">
    <location>
        <begin position="1"/>
        <end position="22"/>
    </location>
</feature>
<reference evidence="3" key="1">
    <citation type="journal article" date="2019" name="Int. J. Syst. Evol. Microbiol.">
        <title>The Global Catalogue of Microorganisms (GCM) 10K type strain sequencing project: providing services to taxonomists for standard genome sequencing and annotation.</title>
        <authorList>
            <consortium name="The Broad Institute Genomics Platform"/>
            <consortium name="The Broad Institute Genome Sequencing Center for Infectious Disease"/>
            <person name="Wu L."/>
            <person name="Ma J."/>
        </authorList>
    </citation>
    <scope>NUCLEOTIDE SEQUENCE [LARGE SCALE GENOMIC DNA]</scope>
    <source>
        <strain evidence="3">KCTC 42805</strain>
    </source>
</reference>
<comment type="caution">
    <text evidence="2">The sequence shown here is derived from an EMBL/GenBank/DDBJ whole genome shotgun (WGS) entry which is preliminary data.</text>
</comment>
<protein>
    <submittedName>
        <fullName evidence="2">Uncharacterized protein</fullName>
    </submittedName>
</protein>
<gene>
    <name evidence="2" type="ORF">ACFSUS_25655</name>
</gene>
<dbReference type="RefSeq" id="WP_381527334.1">
    <property type="nucleotide sequence ID" value="NZ_JBHULN010000024.1"/>
</dbReference>
<keyword evidence="1" id="KW-0732">Signal</keyword>